<comment type="caution">
    <text evidence="2">The sequence shown here is derived from an EMBL/GenBank/DDBJ whole genome shotgun (WGS) entry which is preliminary data.</text>
</comment>
<protein>
    <submittedName>
        <fullName evidence="2">Uncharacterized protein</fullName>
    </submittedName>
</protein>
<sequence length="98" mass="10889">MRTTLSRQSKEDEGQHESICSSGSPEEFEALWQQTPFGEAQKKTVKGQLQSESDLERGAMSTAAVLEDTTMEEAPVEESKASTKKVKSSFTEKDESRE</sequence>
<accession>A0A8J5IJR2</accession>
<name>A0A8J5IJR2_9STRA</name>
<evidence type="ECO:0000313" key="3">
    <source>
        <dbReference type="Proteomes" id="UP000709295"/>
    </source>
</evidence>
<evidence type="ECO:0000313" key="2">
    <source>
        <dbReference type="EMBL" id="KAG6964913.1"/>
    </source>
</evidence>
<reference evidence="2" key="1">
    <citation type="submission" date="2021-01" db="EMBL/GenBank/DDBJ databases">
        <title>Phytophthora aleatoria, a newly-described species from Pinus radiata is distinct from Phytophthora cactorum isolates based on comparative genomics.</title>
        <authorList>
            <person name="Mcdougal R."/>
            <person name="Panda P."/>
            <person name="Williams N."/>
            <person name="Studholme D.J."/>
        </authorList>
    </citation>
    <scope>NUCLEOTIDE SEQUENCE</scope>
    <source>
        <strain evidence="2">NZFS 4037</strain>
    </source>
</reference>
<dbReference type="EMBL" id="JAENGY010000359">
    <property type="protein sequence ID" value="KAG6964913.1"/>
    <property type="molecule type" value="Genomic_DNA"/>
</dbReference>
<keyword evidence="3" id="KW-1185">Reference proteome</keyword>
<dbReference type="AlphaFoldDB" id="A0A8J5IJR2"/>
<proteinExistence type="predicted"/>
<dbReference type="Proteomes" id="UP000709295">
    <property type="component" value="Unassembled WGS sequence"/>
</dbReference>
<feature type="region of interest" description="Disordered" evidence="1">
    <location>
        <begin position="1"/>
        <end position="98"/>
    </location>
</feature>
<gene>
    <name evidence="2" type="ORF">JG688_00007483</name>
</gene>
<organism evidence="2 3">
    <name type="scientific">Phytophthora aleatoria</name>
    <dbReference type="NCBI Taxonomy" id="2496075"/>
    <lineage>
        <taxon>Eukaryota</taxon>
        <taxon>Sar</taxon>
        <taxon>Stramenopiles</taxon>
        <taxon>Oomycota</taxon>
        <taxon>Peronosporomycetes</taxon>
        <taxon>Peronosporales</taxon>
        <taxon>Peronosporaceae</taxon>
        <taxon>Phytophthora</taxon>
    </lineage>
</organism>
<evidence type="ECO:0000256" key="1">
    <source>
        <dbReference type="SAM" id="MobiDB-lite"/>
    </source>
</evidence>